<organism evidence="2 3">
    <name type="scientific">Bimuria novae-zelandiae CBS 107.79</name>
    <dbReference type="NCBI Taxonomy" id="1447943"/>
    <lineage>
        <taxon>Eukaryota</taxon>
        <taxon>Fungi</taxon>
        <taxon>Dikarya</taxon>
        <taxon>Ascomycota</taxon>
        <taxon>Pezizomycotina</taxon>
        <taxon>Dothideomycetes</taxon>
        <taxon>Pleosporomycetidae</taxon>
        <taxon>Pleosporales</taxon>
        <taxon>Massarineae</taxon>
        <taxon>Didymosphaeriaceae</taxon>
        <taxon>Bimuria</taxon>
    </lineage>
</organism>
<feature type="compositionally biased region" description="Low complexity" evidence="1">
    <location>
        <begin position="62"/>
        <end position="101"/>
    </location>
</feature>
<sequence>MSYPYSGGGGGQQIQRGWYLAEDDQLYQYPSYASGQGGYGGYQQSPSGLYPAYQASSQSVYGQQSPQQTPGGSNTAAPAQSYQTSSQSTYGQQSPQQSSSGMYRASDGRPYARSSQDPPCVLESKCFSGQKRSEDTKLFSRKRPTRSMARNVIPLGMQLNVWKPCIKRPRRRKQNVADISYWSFNDWNPQSGHICQEVNRSGKMCDPCYEHRGSYPNFADKFKNAAQVIGFPGVWEDPWYDKVEVAEEHAMKTMEKRPFASHVEYLGGRNYYSDYDPHSTENLIESKLRPSDHRPQYQEANGMKMWDDAKIPLRSGNFDHDGNYDKRKEAECKKREEEDREREYGERRRR</sequence>
<evidence type="ECO:0000313" key="3">
    <source>
        <dbReference type="Proteomes" id="UP000800036"/>
    </source>
</evidence>
<protein>
    <submittedName>
        <fullName evidence="2">Uncharacterized protein</fullName>
    </submittedName>
</protein>
<name>A0A6A5VNL9_9PLEO</name>
<feature type="region of interest" description="Disordered" evidence="1">
    <location>
        <begin position="30"/>
        <end position="126"/>
    </location>
</feature>
<reference evidence="2" key="1">
    <citation type="journal article" date="2020" name="Stud. Mycol.">
        <title>101 Dothideomycetes genomes: a test case for predicting lifestyles and emergence of pathogens.</title>
        <authorList>
            <person name="Haridas S."/>
            <person name="Albert R."/>
            <person name="Binder M."/>
            <person name="Bloem J."/>
            <person name="Labutti K."/>
            <person name="Salamov A."/>
            <person name="Andreopoulos B."/>
            <person name="Baker S."/>
            <person name="Barry K."/>
            <person name="Bills G."/>
            <person name="Bluhm B."/>
            <person name="Cannon C."/>
            <person name="Castanera R."/>
            <person name="Culley D."/>
            <person name="Daum C."/>
            <person name="Ezra D."/>
            <person name="Gonzalez J."/>
            <person name="Henrissat B."/>
            <person name="Kuo A."/>
            <person name="Liang C."/>
            <person name="Lipzen A."/>
            <person name="Lutzoni F."/>
            <person name="Magnuson J."/>
            <person name="Mondo S."/>
            <person name="Nolan M."/>
            <person name="Ohm R."/>
            <person name="Pangilinan J."/>
            <person name="Park H.-J."/>
            <person name="Ramirez L."/>
            <person name="Alfaro M."/>
            <person name="Sun H."/>
            <person name="Tritt A."/>
            <person name="Yoshinaga Y."/>
            <person name="Zwiers L.-H."/>
            <person name="Turgeon B."/>
            <person name="Goodwin S."/>
            <person name="Spatafora J."/>
            <person name="Crous P."/>
            <person name="Grigoriev I."/>
        </authorList>
    </citation>
    <scope>NUCLEOTIDE SEQUENCE</scope>
    <source>
        <strain evidence="2">CBS 107.79</strain>
    </source>
</reference>
<evidence type="ECO:0000313" key="2">
    <source>
        <dbReference type="EMBL" id="KAF1978099.1"/>
    </source>
</evidence>
<feature type="region of interest" description="Disordered" evidence="1">
    <location>
        <begin position="312"/>
        <end position="350"/>
    </location>
</feature>
<dbReference type="Proteomes" id="UP000800036">
    <property type="component" value="Unassembled WGS sequence"/>
</dbReference>
<gene>
    <name evidence="2" type="ORF">BU23DRAFT_595903</name>
</gene>
<dbReference type="EMBL" id="ML976661">
    <property type="protein sequence ID" value="KAF1978099.1"/>
    <property type="molecule type" value="Genomic_DNA"/>
</dbReference>
<keyword evidence="3" id="KW-1185">Reference proteome</keyword>
<proteinExistence type="predicted"/>
<accession>A0A6A5VNL9</accession>
<dbReference type="AlphaFoldDB" id="A0A6A5VNL9"/>
<evidence type="ECO:0000256" key="1">
    <source>
        <dbReference type="SAM" id="MobiDB-lite"/>
    </source>
</evidence>